<dbReference type="AlphaFoldDB" id="A0A369KX90"/>
<evidence type="ECO:0000256" key="4">
    <source>
        <dbReference type="PROSITE-ProRule" id="PRU00050"/>
    </source>
</evidence>
<gene>
    <name evidence="7" type="ORF">DCC88_05575</name>
</gene>
<dbReference type="PROSITE" id="PS50122">
    <property type="entry name" value="CHEB"/>
    <property type="match status" value="1"/>
</dbReference>
<sequence length="632" mass="72636">MSLIFSEEEIEIILEISQQITGISSGSDQIKNYILEGTKQRMFQTKSTSLEDYLQYINENENEFKNFLSSITVHTTHWFRESNHFTLIKFEVINLIKKFNINNIRILSAPCSTGEEVYSIGFILETIKGEFPSLNYEIIGTDIDSLSIEKCKNAVYHKSGIKNIPENYHKYLLFGKNEAKDYFAISKEIRKNCSFISGDIRNENLLNFNTFNLKTNKFNIIICRNLFIYFNHETINKIINNFIAKLNDNGIICLGHSEKIDEKLYNLINTGNSFYKLKSSQTSVPENLNYEIVIYSASKQSEKQIIFDKILVILKNSNLINNINDLKQINNYNKLKILLIDIDSKNPELLYFLHNYSQKNKNIFIIQCLFSKEDEFKSSKVNYFENQIFSDIIDCRNCKSDINQIILYVKNLLKSFNHESSALSSYKEDNILETKKIMRHFFEKLRPEFIAIGCSTGGTQALEILLKNVPKNFPPILIVQHIPYNFSNEFINKLKTISNLSFESPKNRPILKQGHLYLADDDYHLIIKGTPGELRAEPDNSTPQNELRPSINKLFQSLAHTKAKGVGIILTGMGDDGAQGLLSLMQNGCLTITQSKNSCVIYGMPREAELIGASRYSGDLMEIRQILEKLKV</sequence>
<comment type="catalytic activity">
    <reaction evidence="3">
        <text>[protein]-L-glutamate 5-O-methyl ester + H2O = L-glutamyl-[protein] + methanol + H(+)</text>
        <dbReference type="Rhea" id="RHEA:23236"/>
        <dbReference type="Rhea" id="RHEA-COMP:10208"/>
        <dbReference type="Rhea" id="RHEA-COMP:10311"/>
        <dbReference type="ChEBI" id="CHEBI:15377"/>
        <dbReference type="ChEBI" id="CHEBI:15378"/>
        <dbReference type="ChEBI" id="CHEBI:17790"/>
        <dbReference type="ChEBI" id="CHEBI:29973"/>
        <dbReference type="ChEBI" id="CHEBI:82795"/>
        <dbReference type="EC" id="3.1.1.61"/>
    </reaction>
</comment>
<dbReference type="Pfam" id="PF01339">
    <property type="entry name" value="CheB_methylest"/>
    <property type="match status" value="1"/>
</dbReference>
<evidence type="ECO:0000256" key="1">
    <source>
        <dbReference type="ARBA" id="ARBA00022801"/>
    </source>
</evidence>
<dbReference type="PROSITE" id="PS50123">
    <property type="entry name" value="CHER"/>
    <property type="match status" value="1"/>
</dbReference>
<dbReference type="GO" id="GO:0006935">
    <property type="term" value="P:chemotaxis"/>
    <property type="evidence" value="ECO:0007669"/>
    <property type="project" value="UniProtKB-UniRule"/>
</dbReference>
<dbReference type="SUPFAM" id="SSF52738">
    <property type="entry name" value="Methylesterase CheB, C-terminal domain"/>
    <property type="match status" value="1"/>
</dbReference>
<evidence type="ECO:0000259" key="5">
    <source>
        <dbReference type="PROSITE" id="PS50122"/>
    </source>
</evidence>
<dbReference type="EMBL" id="QOVW01000062">
    <property type="protein sequence ID" value="RDB36353.1"/>
    <property type="molecule type" value="Genomic_DNA"/>
</dbReference>
<dbReference type="Proteomes" id="UP000253934">
    <property type="component" value="Unassembled WGS sequence"/>
</dbReference>
<dbReference type="InterPro" id="IPR000673">
    <property type="entry name" value="Sig_transdc_resp-reg_Me-estase"/>
</dbReference>
<dbReference type="PANTHER" id="PTHR42872">
    <property type="entry name" value="PROTEIN-GLUTAMATE METHYLESTERASE/PROTEIN-GLUTAMINE GLUTAMINASE"/>
    <property type="match status" value="1"/>
</dbReference>
<dbReference type="Gene3D" id="3.40.50.180">
    <property type="entry name" value="Methylesterase CheB, C-terminal domain"/>
    <property type="match status" value="1"/>
</dbReference>
<keyword evidence="8" id="KW-1185">Reference proteome</keyword>
<evidence type="ECO:0000259" key="6">
    <source>
        <dbReference type="PROSITE" id="PS50123"/>
    </source>
</evidence>
<evidence type="ECO:0000256" key="2">
    <source>
        <dbReference type="ARBA" id="ARBA00039140"/>
    </source>
</evidence>
<dbReference type="GO" id="GO:0008757">
    <property type="term" value="F:S-adenosylmethionine-dependent methyltransferase activity"/>
    <property type="evidence" value="ECO:0007669"/>
    <property type="project" value="InterPro"/>
</dbReference>
<proteinExistence type="predicted"/>
<keyword evidence="1 4" id="KW-0378">Hydrolase</keyword>
<dbReference type="PANTHER" id="PTHR42872:SF6">
    <property type="entry name" value="PROTEIN-GLUTAMATE METHYLESTERASE_PROTEIN-GLUTAMINE GLUTAMINASE"/>
    <property type="match status" value="1"/>
</dbReference>
<dbReference type="InterPro" id="IPR035909">
    <property type="entry name" value="CheB_C"/>
</dbReference>
<feature type="active site" evidence="4">
    <location>
        <position position="455"/>
    </location>
</feature>
<protein>
    <recommendedName>
        <fullName evidence="2">protein-glutamate methylesterase</fullName>
        <ecNumber evidence="2">3.1.1.61</ecNumber>
    </recommendedName>
</protein>
<dbReference type="Gene3D" id="3.40.50.150">
    <property type="entry name" value="Vaccinia Virus protein VP39"/>
    <property type="match status" value="1"/>
</dbReference>
<dbReference type="GO" id="GO:0005737">
    <property type="term" value="C:cytoplasm"/>
    <property type="evidence" value="ECO:0007669"/>
    <property type="project" value="InterPro"/>
</dbReference>
<dbReference type="EC" id="3.1.1.61" evidence="2"/>
<accession>A0A369KX90</accession>
<organism evidence="7 8">
    <name type="scientific">Spirobacillus cienkowskii</name>
    <dbReference type="NCBI Taxonomy" id="495820"/>
    <lineage>
        <taxon>Bacteria</taxon>
        <taxon>Pseudomonadati</taxon>
        <taxon>Bdellovibrionota</taxon>
        <taxon>Oligoflexia</taxon>
        <taxon>Silvanigrellales</taxon>
        <taxon>Spirobacillus</taxon>
    </lineage>
</organism>
<dbReference type="GO" id="GO:0008984">
    <property type="term" value="F:protein-glutamate methylesterase activity"/>
    <property type="evidence" value="ECO:0007669"/>
    <property type="project" value="UniProtKB-EC"/>
</dbReference>
<name>A0A369KX90_9BACT</name>
<dbReference type="Pfam" id="PF01739">
    <property type="entry name" value="CheR"/>
    <property type="match status" value="1"/>
</dbReference>
<dbReference type="SUPFAM" id="SSF53335">
    <property type="entry name" value="S-adenosyl-L-methionine-dependent methyltransferases"/>
    <property type="match status" value="1"/>
</dbReference>
<feature type="domain" description="CheB-type methylesterase" evidence="5">
    <location>
        <begin position="448"/>
        <end position="627"/>
    </location>
</feature>
<dbReference type="InterPro" id="IPR000780">
    <property type="entry name" value="CheR_MeTrfase"/>
</dbReference>
<dbReference type="InterPro" id="IPR022642">
    <property type="entry name" value="CheR_C"/>
</dbReference>
<feature type="active site" evidence="4">
    <location>
        <position position="576"/>
    </location>
</feature>
<feature type="active site" evidence="4">
    <location>
        <position position="481"/>
    </location>
</feature>
<feature type="domain" description="CheR-type methyltransferase" evidence="6">
    <location>
        <begin position="1"/>
        <end position="280"/>
    </location>
</feature>
<dbReference type="InterPro" id="IPR029063">
    <property type="entry name" value="SAM-dependent_MTases_sf"/>
</dbReference>
<dbReference type="GO" id="GO:0000156">
    <property type="term" value="F:phosphorelay response regulator activity"/>
    <property type="evidence" value="ECO:0007669"/>
    <property type="project" value="InterPro"/>
</dbReference>
<keyword evidence="4" id="KW-0145">Chemotaxis</keyword>
<dbReference type="SMART" id="SM00138">
    <property type="entry name" value="MeTrc"/>
    <property type="match status" value="1"/>
</dbReference>
<dbReference type="PRINTS" id="PR00996">
    <property type="entry name" value="CHERMTFRASE"/>
</dbReference>
<evidence type="ECO:0000313" key="7">
    <source>
        <dbReference type="EMBL" id="RDB36353.1"/>
    </source>
</evidence>
<evidence type="ECO:0000313" key="8">
    <source>
        <dbReference type="Proteomes" id="UP000253934"/>
    </source>
</evidence>
<comment type="caution">
    <text evidence="7">The sequence shown here is derived from an EMBL/GenBank/DDBJ whole genome shotgun (WGS) entry which is preliminary data.</text>
</comment>
<evidence type="ECO:0000256" key="3">
    <source>
        <dbReference type="ARBA" id="ARBA00048267"/>
    </source>
</evidence>
<reference evidence="7" key="1">
    <citation type="submission" date="2018-04" db="EMBL/GenBank/DDBJ databases">
        <title>Draft genome sequence of the Candidatus Spirobacillus cienkowskii, a pathogen of freshwater Daphnia species, reconstructed from hemolymph metagenomic reads.</title>
        <authorList>
            <person name="Bresciani L."/>
            <person name="Lemos L.N."/>
            <person name="Wale N."/>
            <person name="Lin J.Y."/>
            <person name="Fernandes G.R."/>
            <person name="Duffy M.A."/>
            <person name="Rodrigues J.M."/>
        </authorList>
    </citation>
    <scope>NUCLEOTIDE SEQUENCE [LARGE SCALE GENOMIC DNA]</scope>
    <source>
        <strain evidence="7">Binning01</strain>
    </source>
</reference>
<dbReference type="CDD" id="cd16432">
    <property type="entry name" value="CheB_Rec"/>
    <property type="match status" value="1"/>
</dbReference>